<dbReference type="EMBL" id="LRBV02000003">
    <property type="status" value="NOT_ANNOTATED_CDS"/>
    <property type="molecule type" value="Genomic_DNA"/>
</dbReference>
<dbReference type="PANTHER" id="PTHR34780">
    <property type="entry name" value="OS08G0427800 PROTEIN"/>
    <property type="match status" value="1"/>
</dbReference>
<dbReference type="GeneID" id="115982055"/>
<dbReference type="KEGG" id="qlo:115982055"/>
<dbReference type="InParanoid" id="A0A7N2L6T1"/>
<accession>A0A7N2L6T1</accession>
<evidence type="ECO:0000313" key="1">
    <source>
        <dbReference type="EnsemblPlants" id="QL03p035637:mrna:CDS:1"/>
    </source>
</evidence>
<dbReference type="PANTHER" id="PTHR34780:SF2">
    <property type="entry name" value="GENOME ASSEMBLY, CHROMOSOME: A02"/>
    <property type="match status" value="1"/>
</dbReference>
<dbReference type="FunCoup" id="A0A7N2L6T1">
    <property type="interactions" value="2"/>
</dbReference>
<dbReference type="AlphaFoldDB" id="A0A7N2L6T1"/>
<sequence>MEQHKNILNNNKEENKRNMKSIEGDEYNMGVPVHLQVIKIKQEIEKIMHPSLQEPEMRRVLLRGFTRQRSPSPLGLAKRPISV</sequence>
<dbReference type="OMA" id="RVICKIS"/>
<reference evidence="1 2" key="1">
    <citation type="journal article" date="2016" name="G3 (Bethesda)">
        <title>First Draft Assembly and Annotation of the Genome of a California Endemic Oak Quercus lobata Nee (Fagaceae).</title>
        <authorList>
            <person name="Sork V.L."/>
            <person name="Fitz-Gibbon S.T."/>
            <person name="Puiu D."/>
            <person name="Crepeau M."/>
            <person name="Gugger P.F."/>
            <person name="Sherman R."/>
            <person name="Stevens K."/>
            <person name="Langley C.H."/>
            <person name="Pellegrini M."/>
            <person name="Salzberg S.L."/>
        </authorList>
    </citation>
    <scope>NUCLEOTIDE SEQUENCE [LARGE SCALE GENOMIC DNA]</scope>
    <source>
        <strain evidence="1 2">cv. SW786</strain>
    </source>
</reference>
<name>A0A7N2L6T1_QUELO</name>
<dbReference type="Proteomes" id="UP000594261">
    <property type="component" value="Chromosome 3"/>
</dbReference>
<protein>
    <submittedName>
        <fullName evidence="1">Uncharacterized protein</fullName>
    </submittedName>
</protein>
<dbReference type="RefSeq" id="XP_030960405.1">
    <property type="nucleotide sequence ID" value="XM_031104545.1"/>
</dbReference>
<gene>
    <name evidence="1" type="primary">LOC115982055</name>
</gene>
<dbReference type="EnsemblPlants" id="QL03p035637:mrna">
    <property type="protein sequence ID" value="QL03p035637:mrna:CDS:1"/>
    <property type="gene ID" value="QL03p035637"/>
</dbReference>
<reference evidence="1" key="2">
    <citation type="submission" date="2021-01" db="UniProtKB">
        <authorList>
            <consortium name="EnsemblPlants"/>
        </authorList>
    </citation>
    <scope>IDENTIFICATION</scope>
</reference>
<organism evidence="1 2">
    <name type="scientific">Quercus lobata</name>
    <name type="common">Valley oak</name>
    <dbReference type="NCBI Taxonomy" id="97700"/>
    <lineage>
        <taxon>Eukaryota</taxon>
        <taxon>Viridiplantae</taxon>
        <taxon>Streptophyta</taxon>
        <taxon>Embryophyta</taxon>
        <taxon>Tracheophyta</taxon>
        <taxon>Spermatophyta</taxon>
        <taxon>Magnoliopsida</taxon>
        <taxon>eudicotyledons</taxon>
        <taxon>Gunneridae</taxon>
        <taxon>Pentapetalae</taxon>
        <taxon>rosids</taxon>
        <taxon>fabids</taxon>
        <taxon>Fagales</taxon>
        <taxon>Fagaceae</taxon>
        <taxon>Quercus</taxon>
    </lineage>
</organism>
<proteinExistence type="predicted"/>
<keyword evidence="2" id="KW-1185">Reference proteome</keyword>
<evidence type="ECO:0000313" key="2">
    <source>
        <dbReference type="Proteomes" id="UP000594261"/>
    </source>
</evidence>
<dbReference type="OrthoDB" id="1879501at2759"/>
<dbReference type="Gramene" id="QL03p035637:mrna">
    <property type="protein sequence ID" value="QL03p035637:mrna:CDS:1"/>
    <property type="gene ID" value="QL03p035637"/>
</dbReference>